<dbReference type="CDD" id="cd04496">
    <property type="entry name" value="SSB_OBF"/>
    <property type="match status" value="1"/>
</dbReference>
<dbReference type="InterPro" id="IPR000424">
    <property type="entry name" value="Primosome_PriB/ssb"/>
</dbReference>
<dbReference type="SUPFAM" id="SSF50249">
    <property type="entry name" value="Nucleic acid-binding proteins"/>
    <property type="match status" value="1"/>
</dbReference>
<evidence type="ECO:0000256" key="1">
    <source>
        <dbReference type="ARBA" id="ARBA00023125"/>
    </source>
</evidence>
<dbReference type="Pfam" id="PF00436">
    <property type="entry name" value="SSB"/>
    <property type="match status" value="1"/>
</dbReference>
<proteinExistence type="predicted"/>
<dbReference type="GeneID" id="31507888"/>
<evidence type="ECO:0000313" key="3">
    <source>
        <dbReference type="EMBL" id="AIA33881.1"/>
    </source>
</evidence>
<dbReference type="RefSeq" id="WP_013456362.1">
    <property type="nucleotide sequence ID" value="NZ_CP005933.1"/>
</dbReference>
<dbReference type="PIRSF" id="PIRSF002070">
    <property type="entry name" value="SSB"/>
    <property type="match status" value="1"/>
</dbReference>
<protein>
    <recommendedName>
        <fullName evidence="2">Single-stranded DNA-binding protein</fullName>
    </recommendedName>
</protein>
<keyword evidence="1 2" id="KW-0238">DNA-binding</keyword>
<dbReference type="PROSITE" id="PS50935">
    <property type="entry name" value="SSB"/>
    <property type="match status" value="1"/>
</dbReference>
<dbReference type="PATRIC" id="fig|1316930.3.peg.306"/>
<dbReference type="KEGG" id="mbq:K668_01475"/>
<dbReference type="Proteomes" id="UP000027182">
    <property type="component" value="Chromosome"/>
</dbReference>
<sequence length="132" mass="14519">MNKVLLVGRIANEIKLITTQNGVNLIKSAIAVRKPNSSSNDAEFIEVIASGTIADFISKNVAKGTLVSLEGNLTSYKFRNKTGSLLKITYVNIQEINVLQKAISYNKQSTEYDNSKKNTIEDIPTAELIIED</sequence>
<accession>A0A059Y883</accession>
<dbReference type="AlphaFoldDB" id="A0A059Y883"/>
<dbReference type="GO" id="GO:0006260">
    <property type="term" value="P:DNA replication"/>
    <property type="evidence" value="ECO:0007669"/>
    <property type="project" value="InterPro"/>
</dbReference>
<dbReference type="GO" id="GO:0003697">
    <property type="term" value="F:single-stranded DNA binding"/>
    <property type="evidence" value="ECO:0007669"/>
    <property type="project" value="InterPro"/>
</dbReference>
<dbReference type="InterPro" id="IPR011344">
    <property type="entry name" value="ssDNA-bd"/>
</dbReference>
<dbReference type="PANTHER" id="PTHR10302:SF27">
    <property type="entry name" value="SINGLE-STRANDED DNA-BINDING PROTEIN"/>
    <property type="match status" value="1"/>
</dbReference>
<dbReference type="Gene3D" id="2.40.50.140">
    <property type="entry name" value="Nucleic acid-binding proteins"/>
    <property type="match status" value="1"/>
</dbReference>
<reference evidence="3 4" key="1">
    <citation type="submission" date="2013-04" db="EMBL/GenBank/DDBJ databases">
        <authorList>
            <person name="Lin L."/>
            <person name="Zeng Z."/>
            <person name="Xie J."/>
            <person name="Luo L."/>
            <person name="Yang Z."/>
            <person name="Liang W."/>
            <person name="Lin H."/>
            <person name="Dong C."/>
            <person name="Sun Y."/>
        </authorList>
    </citation>
    <scope>NUCLEOTIDE SEQUENCE [LARGE SCALE GENOMIC DNA]</scope>
    <source>
        <strain evidence="3 4">CQ-W70</strain>
    </source>
</reference>
<evidence type="ECO:0000256" key="2">
    <source>
        <dbReference type="PIRNR" id="PIRNR002070"/>
    </source>
</evidence>
<dbReference type="InterPro" id="IPR012340">
    <property type="entry name" value="NA-bd_OB-fold"/>
</dbReference>
<name>A0A059Y883_MYCBV</name>
<dbReference type="PANTHER" id="PTHR10302">
    <property type="entry name" value="SINGLE-STRANDED DNA-BINDING PROTEIN"/>
    <property type="match status" value="1"/>
</dbReference>
<evidence type="ECO:0000313" key="4">
    <source>
        <dbReference type="Proteomes" id="UP000027182"/>
    </source>
</evidence>
<dbReference type="GO" id="GO:0009295">
    <property type="term" value="C:nucleoid"/>
    <property type="evidence" value="ECO:0007669"/>
    <property type="project" value="TreeGrafter"/>
</dbReference>
<dbReference type="EMBL" id="CP005933">
    <property type="protein sequence ID" value="AIA33881.1"/>
    <property type="molecule type" value="Genomic_DNA"/>
</dbReference>
<dbReference type="HOGENOM" id="CLU_1914729_0_0_14"/>
<organism evidence="3 4">
    <name type="scientific">Mycoplasmopsis bovis CQ-W70</name>
    <dbReference type="NCBI Taxonomy" id="1316930"/>
    <lineage>
        <taxon>Bacteria</taxon>
        <taxon>Bacillati</taxon>
        <taxon>Mycoplasmatota</taxon>
        <taxon>Mycoplasmoidales</taxon>
        <taxon>Metamycoplasmataceae</taxon>
        <taxon>Mycoplasmopsis</taxon>
    </lineage>
</organism>
<gene>
    <name evidence="3" type="ORF">K668_01475</name>
</gene>